<gene>
    <name evidence="2" type="ORF">PFISCL1PPCAC_20581</name>
    <name evidence="3" type="ORF">PFISCL1PPCAC_29107</name>
</gene>
<sequence>SLRSINQSIIMPPVPEDTKVLAGHMPAEKVGGMRVVRKDRRHSENENRTPSEGGSDSDKSEEFKQAENVLAHTGLAAQTNKDYPDAAVRHYHEKTVPRNQQHNVQPHCPRSSGPLFQPPRN</sequence>
<evidence type="ECO:0000313" key="4">
    <source>
        <dbReference type="Proteomes" id="UP001432322"/>
    </source>
</evidence>
<feature type="compositionally biased region" description="Basic and acidic residues" evidence="1">
    <location>
        <begin position="56"/>
        <end position="65"/>
    </location>
</feature>
<feature type="non-terminal residue" evidence="2">
    <location>
        <position position="1"/>
    </location>
</feature>
<protein>
    <submittedName>
        <fullName evidence="2">Uncharacterized protein</fullName>
    </submittedName>
</protein>
<dbReference type="EMBL" id="BTSY01000277">
    <property type="protein sequence ID" value="GMT37810.1"/>
    <property type="molecule type" value="Genomic_DNA"/>
</dbReference>
<accession>A0AAV5WBA6</accession>
<keyword evidence="4" id="KW-1185">Reference proteome</keyword>
<evidence type="ECO:0000313" key="2">
    <source>
        <dbReference type="EMBL" id="GMT29284.1"/>
    </source>
</evidence>
<reference evidence="2" key="1">
    <citation type="submission" date="2023-10" db="EMBL/GenBank/DDBJ databases">
        <title>Genome assembly of Pristionchus species.</title>
        <authorList>
            <person name="Yoshida K."/>
            <person name="Sommer R.J."/>
        </authorList>
    </citation>
    <scope>NUCLEOTIDE SEQUENCE</scope>
    <source>
        <strain evidence="2">RS5133</strain>
    </source>
</reference>
<dbReference type="InterPro" id="IPR024130">
    <property type="entry name" value="DAP1/DAPL1"/>
</dbReference>
<dbReference type="Pfam" id="PF15228">
    <property type="entry name" value="DAP"/>
    <property type="match status" value="1"/>
</dbReference>
<evidence type="ECO:0000256" key="1">
    <source>
        <dbReference type="SAM" id="MobiDB-lite"/>
    </source>
</evidence>
<name>A0AAV5WBA6_9BILA</name>
<feature type="region of interest" description="Disordered" evidence="1">
    <location>
        <begin position="25"/>
        <end position="121"/>
    </location>
</feature>
<comment type="caution">
    <text evidence="2">The sequence shown here is derived from an EMBL/GenBank/DDBJ whole genome shotgun (WGS) entry which is preliminary data.</text>
</comment>
<feature type="compositionally biased region" description="Basic and acidic residues" evidence="1">
    <location>
        <begin position="82"/>
        <end position="96"/>
    </location>
</feature>
<dbReference type="EMBL" id="BTSY01000005">
    <property type="protein sequence ID" value="GMT29284.1"/>
    <property type="molecule type" value="Genomic_DNA"/>
</dbReference>
<evidence type="ECO:0000313" key="3">
    <source>
        <dbReference type="EMBL" id="GMT37810.1"/>
    </source>
</evidence>
<dbReference type="Proteomes" id="UP001432322">
    <property type="component" value="Unassembled WGS sequence"/>
</dbReference>
<organism evidence="2 4">
    <name type="scientific">Pristionchus fissidentatus</name>
    <dbReference type="NCBI Taxonomy" id="1538716"/>
    <lineage>
        <taxon>Eukaryota</taxon>
        <taxon>Metazoa</taxon>
        <taxon>Ecdysozoa</taxon>
        <taxon>Nematoda</taxon>
        <taxon>Chromadorea</taxon>
        <taxon>Rhabditida</taxon>
        <taxon>Rhabditina</taxon>
        <taxon>Diplogasteromorpha</taxon>
        <taxon>Diplogasteroidea</taxon>
        <taxon>Neodiplogasteridae</taxon>
        <taxon>Pristionchus</taxon>
    </lineage>
</organism>
<proteinExistence type="predicted"/>
<dbReference type="AlphaFoldDB" id="A0AAV5WBA6"/>